<dbReference type="Proteomes" id="UP001301769">
    <property type="component" value="Unassembled WGS sequence"/>
</dbReference>
<accession>A0AAN7B554</accession>
<feature type="compositionally biased region" description="Basic and acidic residues" evidence="1">
    <location>
        <begin position="852"/>
        <end position="866"/>
    </location>
</feature>
<proteinExistence type="predicted"/>
<evidence type="ECO:0000313" key="2">
    <source>
        <dbReference type="EMBL" id="KAK4210397.1"/>
    </source>
</evidence>
<sequence length="1026" mass="115477">MSGSSKAQSTMELASKGMDLTARAIDLVVTLADLGHGGKSVGFWGREILRWLGKECLHENELAFFLSKSQSLVMPNDEKKVVHFFQAVTGDRSSSQTSSATPAMVPLCAQPFASIGKLVARDPTQRWMISTICCLLRYHDESYIKAFLAWFLIMGDTEVEGRARLSRYDMSRLPEKFRLEAVVKKVVESAWLHIANAGLLGTTAECPRLPSPEFDWTCKNGHNLDDYQFAKLTYEVSQSTSRGGELIIQSQYLLTDVVLWLLWHHHGRLRVVVSSKVIYDNTTSLGPDCESLRIVECRVAKACDKEGWCRDSSARKEKLFQVFENIAGHLNLLFKAAYNRRETSRGGIFVRQELYEWPHNYPNKERTTKERSAGVAKYLLRWYLELPLPSCPPINHRTGPEFQLRLGERQHKGQHVDTTTVRVGDLLGRSPMFLNDNRGSSESMEKSKVVFAIPREDPDEGSRDPELRGLEYQMNSILPFFPILQDLVEDQRKRCLCLRCWDHQKATRTPSKKSGGSRVSRSTLYYDKNCLSFLAFHEVLFYFSHAIADAFGAPDASGTPSFAEALEGDLGALDILDDAVTIESVSKAGPDGKLIEGSRGWVKWSTLFRTASRVFLGNKAGDLLARQEEQATWFGGSEKHTDLRDPWNLRGSPIIAAQYGALAVVAPWIDISQHLSRKRSFRFDIVQGKLGLYRGSDEMNHGQHIHEMATSNDLCVVMTPRTEDVTKFGAKEERRVHEAGAVLTFERDKSEEQWSWVLVPVDETKKMLLLRVVSGQHSRMVDPSNALGQLFSSVKLPTCTHRGQPVNRNIVPENCQVELHGFDQLLGHWGDEDSDGETDYDSSDEDFSDSDDDHHSGASEQDHLNDNDEMELENDNIDQTHSDDDESSTQNSPELLLHASSTGRRTKEVPEKYEIPASEVPRLQALSRIFHFRTSHTLTSAFKFNTALAISNDYTCFVAPDGNSCLVCALSTAVETRRVSTCGRRFYIVNRAESLVTTSPLLLQDDRMNTSLQPSSQTPVYCHDLQ</sequence>
<evidence type="ECO:0000313" key="3">
    <source>
        <dbReference type="Proteomes" id="UP001301769"/>
    </source>
</evidence>
<feature type="compositionally biased region" description="Polar residues" evidence="1">
    <location>
        <begin position="888"/>
        <end position="903"/>
    </location>
</feature>
<reference evidence="2" key="1">
    <citation type="journal article" date="2023" name="Mol. Phylogenet. Evol.">
        <title>Genome-scale phylogeny and comparative genomics of the fungal order Sordariales.</title>
        <authorList>
            <person name="Hensen N."/>
            <person name="Bonometti L."/>
            <person name="Westerberg I."/>
            <person name="Brannstrom I.O."/>
            <person name="Guillou S."/>
            <person name="Cros-Aarteil S."/>
            <person name="Calhoun S."/>
            <person name="Haridas S."/>
            <person name="Kuo A."/>
            <person name="Mondo S."/>
            <person name="Pangilinan J."/>
            <person name="Riley R."/>
            <person name="LaButti K."/>
            <person name="Andreopoulos B."/>
            <person name="Lipzen A."/>
            <person name="Chen C."/>
            <person name="Yan M."/>
            <person name="Daum C."/>
            <person name="Ng V."/>
            <person name="Clum A."/>
            <person name="Steindorff A."/>
            <person name="Ohm R.A."/>
            <person name="Martin F."/>
            <person name="Silar P."/>
            <person name="Natvig D.O."/>
            <person name="Lalanne C."/>
            <person name="Gautier V."/>
            <person name="Ament-Velasquez S.L."/>
            <person name="Kruys A."/>
            <person name="Hutchinson M.I."/>
            <person name="Powell A.J."/>
            <person name="Barry K."/>
            <person name="Miller A.N."/>
            <person name="Grigoriev I.V."/>
            <person name="Debuchy R."/>
            <person name="Gladieux P."/>
            <person name="Hiltunen Thoren M."/>
            <person name="Johannesson H."/>
        </authorList>
    </citation>
    <scope>NUCLEOTIDE SEQUENCE</scope>
    <source>
        <strain evidence="2">PSN293</strain>
    </source>
</reference>
<keyword evidence="3" id="KW-1185">Reference proteome</keyword>
<name>A0AAN7B554_9PEZI</name>
<evidence type="ECO:0000256" key="1">
    <source>
        <dbReference type="SAM" id="MobiDB-lite"/>
    </source>
</evidence>
<feature type="region of interest" description="Disordered" evidence="1">
    <location>
        <begin position="826"/>
        <end position="913"/>
    </location>
</feature>
<protein>
    <submittedName>
        <fullName evidence="2">Uncharacterized protein</fullName>
    </submittedName>
</protein>
<organism evidence="2 3">
    <name type="scientific">Rhypophila decipiens</name>
    <dbReference type="NCBI Taxonomy" id="261697"/>
    <lineage>
        <taxon>Eukaryota</taxon>
        <taxon>Fungi</taxon>
        <taxon>Dikarya</taxon>
        <taxon>Ascomycota</taxon>
        <taxon>Pezizomycotina</taxon>
        <taxon>Sordariomycetes</taxon>
        <taxon>Sordariomycetidae</taxon>
        <taxon>Sordariales</taxon>
        <taxon>Naviculisporaceae</taxon>
        <taxon>Rhypophila</taxon>
    </lineage>
</organism>
<feature type="compositionally biased region" description="Acidic residues" evidence="1">
    <location>
        <begin position="867"/>
        <end position="876"/>
    </location>
</feature>
<comment type="caution">
    <text evidence="2">The sequence shown here is derived from an EMBL/GenBank/DDBJ whole genome shotgun (WGS) entry which is preliminary data.</text>
</comment>
<dbReference type="EMBL" id="MU858176">
    <property type="protein sequence ID" value="KAK4210397.1"/>
    <property type="molecule type" value="Genomic_DNA"/>
</dbReference>
<reference evidence="2" key="2">
    <citation type="submission" date="2023-05" db="EMBL/GenBank/DDBJ databases">
        <authorList>
            <consortium name="Lawrence Berkeley National Laboratory"/>
            <person name="Steindorff A."/>
            <person name="Hensen N."/>
            <person name="Bonometti L."/>
            <person name="Westerberg I."/>
            <person name="Brannstrom I.O."/>
            <person name="Guillou S."/>
            <person name="Cros-Aarteil S."/>
            <person name="Calhoun S."/>
            <person name="Haridas S."/>
            <person name="Kuo A."/>
            <person name="Mondo S."/>
            <person name="Pangilinan J."/>
            <person name="Riley R."/>
            <person name="Labutti K."/>
            <person name="Andreopoulos B."/>
            <person name="Lipzen A."/>
            <person name="Chen C."/>
            <person name="Yanf M."/>
            <person name="Daum C."/>
            <person name="Ng V."/>
            <person name="Clum A."/>
            <person name="Ohm R."/>
            <person name="Martin F."/>
            <person name="Silar P."/>
            <person name="Natvig D."/>
            <person name="Lalanne C."/>
            <person name="Gautier V."/>
            <person name="Ament-Velasquez S.L."/>
            <person name="Kruys A."/>
            <person name="Hutchinson M.I."/>
            <person name="Powell A.J."/>
            <person name="Barry K."/>
            <person name="Miller A.N."/>
            <person name="Grigoriev I.V."/>
            <person name="Debuchy R."/>
            <person name="Gladieux P."/>
            <person name="Thoren M.H."/>
            <person name="Johannesson H."/>
        </authorList>
    </citation>
    <scope>NUCLEOTIDE SEQUENCE</scope>
    <source>
        <strain evidence="2">PSN293</strain>
    </source>
</reference>
<feature type="compositionally biased region" description="Acidic residues" evidence="1">
    <location>
        <begin position="832"/>
        <end position="851"/>
    </location>
</feature>
<dbReference type="AlphaFoldDB" id="A0AAN7B554"/>
<gene>
    <name evidence="2" type="ORF">QBC37DRAFT_448381</name>
</gene>